<dbReference type="InterPro" id="IPR001715">
    <property type="entry name" value="CH_dom"/>
</dbReference>
<feature type="compositionally biased region" description="Basic and acidic residues" evidence="7">
    <location>
        <begin position="240"/>
        <end position="249"/>
    </location>
</feature>
<feature type="region of interest" description="Disordered" evidence="7">
    <location>
        <begin position="1621"/>
        <end position="1724"/>
    </location>
</feature>
<evidence type="ECO:0000256" key="4">
    <source>
        <dbReference type="ARBA" id="ARBA00023054"/>
    </source>
</evidence>
<feature type="region of interest" description="Disordered" evidence="7">
    <location>
        <begin position="1970"/>
        <end position="2029"/>
    </location>
</feature>
<dbReference type="RefSeq" id="XP_015238439.1">
    <property type="nucleotide sequence ID" value="XM_015382953.1"/>
</dbReference>
<dbReference type="GO" id="GO:0008017">
    <property type="term" value="F:microtubule binding"/>
    <property type="evidence" value="ECO:0007669"/>
    <property type="project" value="TreeGrafter"/>
</dbReference>
<feature type="coiled-coil region" evidence="6">
    <location>
        <begin position="463"/>
        <end position="572"/>
    </location>
</feature>
<feature type="compositionally biased region" description="Polar residues" evidence="7">
    <location>
        <begin position="1816"/>
        <end position="1826"/>
    </location>
</feature>
<dbReference type="STRING" id="28743.ENSCVAP00000008393"/>
<evidence type="ECO:0000256" key="3">
    <source>
        <dbReference type="ARBA" id="ARBA00022658"/>
    </source>
</evidence>
<feature type="compositionally biased region" description="Low complexity" evidence="7">
    <location>
        <begin position="1623"/>
        <end position="1643"/>
    </location>
</feature>
<feature type="region of interest" description="Disordered" evidence="7">
    <location>
        <begin position="228"/>
        <end position="249"/>
    </location>
</feature>
<evidence type="ECO:0000313" key="9">
    <source>
        <dbReference type="Ensembl" id="ENSCVAP00000008393.1"/>
    </source>
</evidence>
<feature type="compositionally biased region" description="Polar residues" evidence="7">
    <location>
        <begin position="1970"/>
        <end position="2003"/>
    </location>
</feature>
<dbReference type="GO" id="GO:0031122">
    <property type="term" value="P:cytoplasmic microtubule organization"/>
    <property type="evidence" value="ECO:0007669"/>
    <property type="project" value="TreeGrafter"/>
</dbReference>
<evidence type="ECO:0000256" key="2">
    <source>
        <dbReference type="ARBA" id="ARBA00022490"/>
    </source>
</evidence>
<dbReference type="Gene3D" id="1.10.287.1490">
    <property type="match status" value="1"/>
</dbReference>
<dbReference type="Ensembl" id="ENSCVAT00000001702.1">
    <property type="protein sequence ID" value="ENSCVAP00000008393.1"/>
    <property type="gene ID" value="ENSCVAG00000010495.1"/>
</dbReference>
<feature type="region of interest" description="Disordered" evidence="7">
    <location>
        <begin position="1007"/>
        <end position="1035"/>
    </location>
</feature>
<feature type="region of interest" description="Disordered" evidence="7">
    <location>
        <begin position="1737"/>
        <end position="1927"/>
    </location>
</feature>
<feature type="coiled-coil region" evidence="6">
    <location>
        <begin position="1140"/>
        <end position="1384"/>
    </location>
</feature>
<protein>
    <submittedName>
        <fullName evidence="9">Coiled-coil domain containing 88A</fullName>
    </submittedName>
</protein>
<reference evidence="9" key="1">
    <citation type="submission" date="2025-08" db="UniProtKB">
        <authorList>
            <consortium name="Ensembl"/>
        </authorList>
    </citation>
    <scope>IDENTIFICATION</scope>
</reference>
<dbReference type="GO" id="GO:0051959">
    <property type="term" value="F:dynein light intermediate chain binding"/>
    <property type="evidence" value="ECO:0007669"/>
    <property type="project" value="TreeGrafter"/>
</dbReference>
<keyword evidence="4 6" id="KW-0175">Coiled coil</keyword>
<keyword evidence="3" id="KW-0344">Guanine-nucleotide releasing factor</keyword>
<comment type="subcellular location">
    <subcellularLocation>
        <location evidence="1">Cytoplasm</location>
    </subcellularLocation>
</comment>
<dbReference type="GO" id="GO:0030705">
    <property type="term" value="P:cytoskeleton-dependent intracellular transport"/>
    <property type="evidence" value="ECO:0007669"/>
    <property type="project" value="InterPro"/>
</dbReference>
<reference evidence="9" key="2">
    <citation type="submission" date="2025-09" db="UniProtKB">
        <authorList>
            <consortium name="Ensembl"/>
        </authorList>
    </citation>
    <scope>IDENTIFICATION</scope>
</reference>
<dbReference type="PROSITE" id="PS50021">
    <property type="entry name" value="CH"/>
    <property type="match status" value="1"/>
</dbReference>
<dbReference type="GO" id="GO:0005737">
    <property type="term" value="C:cytoplasm"/>
    <property type="evidence" value="ECO:0007669"/>
    <property type="project" value="UniProtKB-SubCell"/>
</dbReference>
<feature type="region of interest" description="Disordered" evidence="7">
    <location>
        <begin position="1435"/>
        <end position="1494"/>
    </location>
</feature>
<dbReference type="SUPFAM" id="SSF116907">
    <property type="entry name" value="Hook domain"/>
    <property type="match status" value="1"/>
</dbReference>
<dbReference type="GeneTree" id="ENSGT00940000155559"/>
<dbReference type="CTD" id="55704"/>
<accession>A0A3Q2CS55</accession>
<dbReference type="GeneID" id="107089902"/>
<feature type="region of interest" description="Disordered" evidence="7">
    <location>
        <begin position="1519"/>
        <end position="1547"/>
    </location>
</feature>
<dbReference type="Gene3D" id="1.10.418.10">
    <property type="entry name" value="Calponin-like domain"/>
    <property type="match status" value="1"/>
</dbReference>
<dbReference type="GO" id="GO:0005813">
    <property type="term" value="C:centrosome"/>
    <property type="evidence" value="ECO:0007669"/>
    <property type="project" value="TreeGrafter"/>
</dbReference>
<dbReference type="OrthoDB" id="10254988at2759"/>
<evidence type="ECO:0000256" key="1">
    <source>
        <dbReference type="ARBA" id="ARBA00004496"/>
    </source>
</evidence>
<keyword evidence="2" id="KW-0963">Cytoplasm</keyword>
<dbReference type="KEGG" id="cvg:107089902"/>
<name>A0A3Q2CS55_CYPVA</name>
<evidence type="ECO:0000256" key="6">
    <source>
        <dbReference type="SAM" id="Coils"/>
    </source>
</evidence>
<proteinExistence type="inferred from homology"/>
<dbReference type="PANTHER" id="PTHR18947:SF30">
    <property type="entry name" value="GIRDIN"/>
    <property type="match status" value="1"/>
</dbReference>
<dbReference type="PANTHER" id="PTHR18947">
    <property type="entry name" value="HOOK PROTEINS"/>
    <property type="match status" value="1"/>
</dbReference>
<organism evidence="9 10">
    <name type="scientific">Cyprinodon variegatus</name>
    <name type="common">Sheepshead minnow</name>
    <dbReference type="NCBI Taxonomy" id="28743"/>
    <lineage>
        <taxon>Eukaryota</taxon>
        <taxon>Metazoa</taxon>
        <taxon>Chordata</taxon>
        <taxon>Craniata</taxon>
        <taxon>Vertebrata</taxon>
        <taxon>Euteleostomi</taxon>
        <taxon>Actinopterygii</taxon>
        <taxon>Neopterygii</taxon>
        <taxon>Teleostei</taxon>
        <taxon>Neoteleostei</taxon>
        <taxon>Acanthomorphata</taxon>
        <taxon>Ovalentaria</taxon>
        <taxon>Atherinomorphae</taxon>
        <taxon>Cyprinodontiformes</taxon>
        <taxon>Cyprinodontidae</taxon>
        <taxon>Cyprinodon</taxon>
    </lineage>
</organism>
<feature type="compositionally biased region" description="Polar residues" evidence="7">
    <location>
        <begin position="2016"/>
        <end position="2029"/>
    </location>
</feature>
<feature type="compositionally biased region" description="Polar residues" evidence="7">
    <location>
        <begin position="1466"/>
        <end position="1475"/>
    </location>
</feature>
<feature type="compositionally biased region" description="Polar residues" evidence="7">
    <location>
        <begin position="1896"/>
        <end position="1923"/>
    </location>
</feature>
<dbReference type="GO" id="GO:0007165">
    <property type="term" value="P:signal transduction"/>
    <property type="evidence" value="ECO:0007669"/>
    <property type="project" value="UniProtKB-ARBA"/>
</dbReference>
<evidence type="ECO:0000259" key="8">
    <source>
        <dbReference type="PROSITE" id="PS50021"/>
    </source>
</evidence>
<evidence type="ECO:0000313" key="10">
    <source>
        <dbReference type="Proteomes" id="UP000265020"/>
    </source>
</evidence>
<feature type="compositionally biased region" description="Polar residues" evidence="7">
    <location>
        <begin position="1657"/>
        <end position="1694"/>
    </location>
</feature>
<dbReference type="InterPro" id="IPR043936">
    <property type="entry name" value="HOOK_N"/>
</dbReference>
<feature type="compositionally biased region" description="Polar residues" evidence="7">
    <location>
        <begin position="1835"/>
        <end position="1856"/>
    </location>
</feature>
<dbReference type="Pfam" id="PF19047">
    <property type="entry name" value="HOOK_N"/>
    <property type="match status" value="1"/>
</dbReference>
<feature type="domain" description="Calponin-homology (CH)" evidence="8">
    <location>
        <begin position="13"/>
        <end position="133"/>
    </location>
</feature>
<evidence type="ECO:0000256" key="7">
    <source>
        <dbReference type="SAM" id="MobiDB-lite"/>
    </source>
</evidence>
<keyword evidence="10" id="KW-1185">Reference proteome</keyword>
<dbReference type="FunFam" id="1.10.418.10:FF:000035">
    <property type="entry name" value="girdin isoform X1"/>
    <property type="match status" value="1"/>
</dbReference>
<feature type="compositionally biased region" description="Low complexity" evidence="7">
    <location>
        <begin position="1435"/>
        <end position="1450"/>
    </location>
</feature>
<comment type="similarity">
    <text evidence="5">Belongs to the CCDC88 family.</text>
</comment>
<dbReference type="Proteomes" id="UP000265020">
    <property type="component" value="Unassembled WGS sequence"/>
</dbReference>
<sequence>MMENEVFTPLMEQFMLTPLVCWVKSVGQSAVSDGSKLSEYMELVDGIYLNELMLEINPKATVQRTNKKVNNDPTLRIQNLSILIRQIKAYYQESLQQLVMMPLPNVLILGRNPLSEQGLEEMKKMLLLLLGCAVQCEKKEEFIERIQTLDFDTKAAIASHIQEVTQNQENVVDLQWLETGEMPPEDLDSLSRNLAFHLKRLVDERDTQLETIVELTQERDCVQLSPLAPFATQSPGDSPSMRRTESRQHLSVELADAKAKIRRLRQELEEKSEQLLDTRQELENMEVELKRLQQESYQLLSDARSARAYRDELDALREKAIRVDKLESEVSRYKERLHDIDFYKARVEELKEDNQILLETKTMLEEQLDSTRTRSDKLHLLEKENLQLKSKMHDLEMERDLDRKRMEELLEENLVLEMAQKQSMDESLHLGWELEQLSKTPELADAQPKSLGEEVNELTSSRLLKLEKENQALLKTVEELKGAASQETIAKLTKANQENQKLNQKLERLENELTVDRESLRSAESLSTDLMKEKALLEKTLETLRENSERQMKGLEQENKHLSQTISTLRQRCQVGAEARVKDVEKENRVLHESICETTAKLNKLEFERKQLRKELEVMKEKGERAEELEIRLQKLERENESLQKKVATLGITCERVSSLEKDNSELEAEGRSLKKKLDALKNMAFQLEALEKENSQLEQENLELRRSAENLRSAGAKAAQLEAENRELESERTHLKRSFELLKASSKKTERLEVSYQGLDTENQRLQKALENSSKKIQQLEAELQEVETENQSLQRNLEELKISSKRLEQLEQENKTLELESSQLEKDKKLLEKENKRLRQQAEIRDSKLDDSNQRIAALEKENRTMGKEMIFFRDSCTRVKDLEKENKELVKQASIDKKTLLTLREELVSEKLRTQQMNNDLEKLTHELEKIGLNKERLLHDESSDDRFKLLETKLESTLKSSLEIKEEKIAALEARLQESSNLNQQLRQELKTVKKNYEALRQREEEERMVHSSPPKGGENSQSVNKWEKESHEATRELLKVKDRLIEVERNNATLQAEKVALRSQLKQLETQNSNLQAQIVAVQRQTASLQENNTTLQTQNAKLQVENSTLNSQSAALMAQNAQLQSQQSSVEGEREGALKEKEELRATYELLLRDHEKLAALHERQASEYEALIGKHGGLKTSHKSLEQKHRDLEDKYKQLLQRKGELEELEKNLNDQQEKMAQENQSHQATADQCKLLKEENDRLNTAYRQLMKDNENLQVDHKNIKSQLNSAKLEQTKLEAEFSKLKEQYQQLDITSTKLTNQCELLSQLKGNLEEENRHLLDQIQTLMLQNRTLLEQTMESKDLFHVEQRQYIDKLNELRRQKEKLEEKIMDQYKFYDPSPPRRRGNWITLKMKKLIKPKRERMRSLTLTPSRSELGDGFFTFPADSQDSSSIGSGSNSLDDTLTQKRSSRRRGQHPHAQSQGSSNAIKRLPFMRNRSKDKDKAKAIYRRSMSMNDLLEKMAVAGVSASQWTGSTENLDEPEAGDSGMTGSSRRSGQRMKELALSTNAIDCAALTLPSARHGRAKLRLQVKDNASCEDVAGSSDDPKSQGIALYRPLELRAMCRVPCSICTSRPSSLHSNRTTSSNSNNNSHLTSPLEGKGTLNGCLSRPQSESSGEFSLSLDQEVWSSSGSSPVQQTAALRSSHQSPLQLRRSLEPSSSSASSSQAPIRKTGSPSEVLSLQQFLDEGIDPAESGSQENLTVDSPRLSTSSEHAQKDRSSTKGRGILRSSSGKAAPVSTDRSLKSSGQPGRPSLRKAESTRVKGSAPIRSSLSSQGKATSVCERLDSASSTLPRASSVISTAEGTTRRTSIHDLLSKDHRQPVSVDASPHVPSPKAGVRSQPKPSEYYPNSTSLKGPLSATSPMPKSVSLPCSSSEDPDLDSFESFLGPSFTVESVFMDSIFSESAENLPFLSLNPTLVSNISGPPAPNKSQPHPGLNQSPHCQSNGQMRSSSGSLAECNDGMDPNRIANSEQTLSPEENQSLWYEYGCV</sequence>
<dbReference type="InterPro" id="IPR036872">
    <property type="entry name" value="CH_dom_sf"/>
</dbReference>
<feature type="compositionally biased region" description="Low complexity" evidence="7">
    <location>
        <begin position="1695"/>
        <end position="1716"/>
    </location>
</feature>
<feature type="compositionally biased region" description="Basic and acidic residues" evidence="7">
    <location>
        <begin position="1858"/>
        <end position="1869"/>
    </location>
</feature>
<dbReference type="GO" id="GO:0005085">
    <property type="term" value="F:guanyl-nucleotide exchange factor activity"/>
    <property type="evidence" value="ECO:0007669"/>
    <property type="project" value="UniProtKB-KW"/>
</dbReference>
<feature type="compositionally biased region" description="Polar residues" evidence="7">
    <location>
        <begin position="1742"/>
        <end position="1760"/>
    </location>
</feature>
<evidence type="ECO:0000256" key="5">
    <source>
        <dbReference type="ARBA" id="ARBA00061299"/>
    </source>
</evidence>